<protein>
    <submittedName>
        <fullName evidence="4">4'-phosphopantetheinyl transferase superfamily protein</fullName>
    </submittedName>
</protein>
<comment type="similarity">
    <text evidence="1">Belongs to the P-Pant transferase superfamily. Gsp/Sfp/HetI/AcpT family.</text>
</comment>
<evidence type="ECO:0000313" key="4">
    <source>
        <dbReference type="EMBL" id="MEJ8642030.1"/>
    </source>
</evidence>
<organism evidence="4 5">
    <name type="scientific">Streptomyces caledonius</name>
    <dbReference type="NCBI Taxonomy" id="3134107"/>
    <lineage>
        <taxon>Bacteria</taxon>
        <taxon>Bacillati</taxon>
        <taxon>Actinomycetota</taxon>
        <taxon>Actinomycetes</taxon>
        <taxon>Kitasatosporales</taxon>
        <taxon>Streptomycetaceae</taxon>
        <taxon>Streptomyces</taxon>
    </lineage>
</organism>
<dbReference type="PANTHER" id="PTHR12215:SF10">
    <property type="entry name" value="L-AMINOADIPATE-SEMIALDEHYDE DEHYDROGENASE-PHOSPHOPANTETHEINYL TRANSFERASE"/>
    <property type="match status" value="1"/>
</dbReference>
<evidence type="ECO:0000259" key="3">
    <source>
        <dbReference type="Pfam" id="PF01648"/>
    </source>
</evidence>
<dbReference type="SUPFAM" id="SSF56214">
    <property type="entry name" value="4'-phosphopantetheinyl transferase"/>
    <property type="match status" value="2"/>
</dbReference>
<name>A0ABU8U2E0_9ACTN</name>
<accession>A0ABU8U2E0</accession>
<evidence type="ECO:0000256" key="2">
    <source>
        <dbReference type="ARBA" id="ARBA00022679"/>
    </source>
</evidence>
<keyword evidence="2 4" id="KW-0808">Transferase</keyword>
<sequence length="154" mass="16535">MPLRRSAYGKPFLAGPGRPAFSVSHAADLALIAVRARGALGVDAEREEPGRPGDAMARRFLSPVELAVYEGLDPGRRRGVLTRWWTRKEAYAKAVGTGLSLDLTSVTLCAEDPPISAPLPGWTMCELPVPSPYIASLAVHGPVEAVFWADWSPT</sequence>
<keyword evidence="5" id="KW-1185">Reference proteome</keyword>
<evidence type="ECO:0000256" key="1">
    <source>
        <dbReference type="ARBA" id="ARBA00010990"/>
    </source>
</evidence>
<dbReference type="InterPro" id="IPR037143">
    <property type="entry name" value="4-PPantetheinyl_Trfase_dom_sf"/>
</dbReference>
<feature type="domain" description="4'-phosphopantetheinyl transferase" evidence="3">
    <location>
        <begin position="40"/>
        <end position="110"/>
    </location>
</feature>
<gene>
    <name evidence="4" type="ORF">WKI68_12225</name>
</gene>
<dbReference type="Gene3D" id="3.90.470.20">
    <property type="entry name" value="4'-phosphopantetheinyl transferase domain"/>
    <property type="match status" value="1"/>
</dbReference>
<reference evidence="4 5" key="1">
    <citation type="submission" date="2024-03" db="EMBL/GenBank/DDBJ databases">
        <title>Novel Streptomyces species of biotechnological and ecological value are a feature of Machair soil.</title>
        <authorList>
            <person name="Prole J.R."/>
            <person name="Goodfellow M."/>
            <person name="Allenby N."/>
            <person name="Ward A.C."/>
        </authorList>
    </citation>
    <scope>NUCLEOTIDE SEQUENCE [LARGE SCALE GENOMIC DNA]</scope>
    <source>
        <strain evidence="4 5">MS1.HAVA.3</strain>
    </source>
</reference>
<dbReference type="GO" id="GO:0016740">
    <property type="term" value="F:transferase activity"/>
    <property type="evidence" value="ECO:0007669"/>
    <property type="project" value="UniProtKB-KW"/>
</dbReference>
<proteinExistence type="inferred from homology"/>
<dbReference type="Pfam" id="PF01648">
    <property type="entry name" value="ACPS"/>
    <property type="match status" value="1"/>
</dbReference>
<dbReference type="Proteomes" id="UP001382904">
    <property type="component" value="Unassembled WGS sequence"/>
</dbReference>
<dbReference type="InterPro" id="IPR050559">
    <property type="entry name" value="P-Pant_transferase_sf"/>
</dbReference>
<dbReference type="EMBL" id="JBBKAM010000002">
    <property type="protein sequence ID" value="MEJ8642030.1"/>
    <property type="molecule type" value="Genomic_DNA"/>
</dbReference>
<evidence type="ECO:0000313" key="5">
    <source>
        <dbReference type="Proteomes" id="UP001382904"/>
    </source>
</evidence>
<comment type="caution">
    <text evidence="4">The sequence shown here is derived from an EMBL/GenBank/DDBJ whole genome shotgun (WGS) entry which is preliminary data.</text>
</comment>
<dbReference type="InterPro" id="IPR008278">
    <property type="entry name" value="4-PPantetheinyl_Trfase_dom"/>
</dbReference>
<dbReference type="PANTHER" id="PTHR12215">
    <property type="entry name" value="PHOSPHOPANTETHEINE TRANSFERASE"/>
    <property type="match status" value="1"/>
</dbReference>